<protein>
    <submittedName>
        <fullName evidence="1">Uncharacterized protein</fullName>
    </submittedName>
</protein>
<evidence type="ECO:0000313" key="2">
    <source>
        <dbReference type="Proteomes" id="UP001054837"/>
    </source>
</evidence>
<gene>
    <name evidence="1" type="ORF">CDAR_566321</name>
</gene>
<accession>A0AAV4UDG7</accession>
<evidence type="ECO:0000313" key="1">
    <source>
        <dbReference type="EMBL" id="GIY55844.1"/>
    </source>
</evidence>
<keyword evidence="2" id="KW-1185">Reference proteome</keyword>
<reference evidence="1 2" key="1">
    <citation type="submission" date="2021-06" db="EMBL/GenBank/DDBJ databases">
        <title>Caerostris darwini draft genome.</title>
        <authorList>
            <person name="Kono N."/>
            <person name="Arakawa K."/>
        </authorList>
    </citation>
    <scope>NUCLEOTIDE SEQUENCE [LARGE SCALE GENOMIC DNA]</scope>
</reference>
<dbReference type="Proteomes" id="UP001054837">
    <property type="component" value="Unassembled WGS sequence"/>
</dbReference>
<name>A0AAV4UDG7_9ARAC</name>
<comment type="caution">
    <text evidence="1">The sequence shown here is derived from an EMBL/GenBank/DDBJ whole genome shotgun (WGS) entry which is preliminary data.</text>
</comment>
<proteinExistence type="predicted"/>
<sequence length="113" mass="12768">MGGEAIHAFEISNRCFLSQNRNVRHRTRMRLSGPREWVGLSSHTMDSRIMHSGRGSEVKCAHSASTPSPSLILNGKREFENPFGNSVFSFSLVWDSAGSRKIQFVLDCSIWKR</sequence>
<organism evidence="1 2">
    <name type="scientific">Caerostris darwini</name>
    <dbReference type="NCBI Taxonomy" id="1538125"/>
    <lineage>
        <taxon>Eukaryota</taxon>
        <taxon>Metazoa</taxon>
        <taxon>Ecdysozoa</taxon>
        <taxon>Arthropoda</taxon>
        <taxon>Chelicerata</taxon>
        <taxon>Arachnida</taxon>
        <taxon>Araneae</taxon>
        <taxon>Araneomorphae</taxon>
        <taxon>Entelegynae</taxon>
        <taxon>Araneoidea</taxon>
        <taxon>Araneidae</taxon>
        <taxon>Caerostris</taxon>
    </lineage>
</organism>
<dbReference type="AlphaFoldDB" id="A0AAV4UDG7"/>
<dbReference type="EMBL" id="BPLQ01011129">
    <property type="protein sequence ID" value="GIY55844.1"/>
    <property type="molecule type" value="Genomic_DNA"/>
</dbReference>